<feature type="non-terminal residue" evidence="2">
    <location>
        <position position="195"/>
    </location>
</feature>
<sequence length="195" mass="21571">MSYPTAEFDDGFLPNSGYDDVEPSESGDYVVHSCELSTNRTRHRFLKYGFIAALAIQGVVLLLGVAFFLFYIGYVLYKLGTDATSTPVDMQSATLIIIAILVAGIIQGVFLGFGVVGTLRKRPALLWLHFGYWTVGFLMSAFHLVYLVVILAHGPQAIHILMVLPVLVVEILPALIVTLLTFFNIKAMNTCRECY</sequence>
<evidence type="ECO:0000256" key="1">
    <source>
        <dbReference type="SAM" id="Phobius"/>
    </source>
</evidence>
<feature type="transmembrane region" description="Helical" evidence="1">
    <location>
        <begin position="94"/>
        <end position="118"/>
    </location>
</feature>
<evidence type="ECO:0000313" key="2">
    <source>
        <dbReference type="EMBL" id="CAJ0573892.1"/>
    </source>
</evidence>
<dbReference type="EMBL" id="CATQJA010002625">
    <property type="protein sequence ID" value="CAJ0573892.1"/>
    <property type="molecule type" value="Genomic_DNA"/>
</dbReference>
<keyword evidence="3" id="KW-1185">Reference proteome</keyword>
<proteinExistence type="predicted"/>
<gene>
    <name evidence="2" type="ORF">MSPICULIGERA_LOCUS12238</name>
</gene>
<keyword evidence="1" id="KW-0472">Membrane</keyword>
<keyword evidence="1" id="KW-0812">Transmembrane</keyword>
<name>A0AA36CSY5_9BILA</name>
<feature type="transmembrane region" description="Helical" evidence="1">
    <location>
        <begin position="158"/>
        <end position="183"/>
    </location>
</feature>
<organism evidence="2 3">
    <name type="scientific">Mesorhabditis spiculigera</name>
    <dbReference type="NCBI Taxonomy" id="96644"/>
    <lineage>
        <taxon>Eukaryota</taxon>
        <taxon>Metazoa</taxon>
        <taxon>Ecdysozoa</taxon>
        <taxon>Nematoda</taxon>
        <taxon>Chromadorea</taxon>
        <taxon>Rhabditida</taxon>
        <taxon>Rhabditina</taxon>
        <taxon>Rhabditomorpha</taxon>
        <taxon>Rhabditoidea</taxon>
        <taxon>Rhabditidae</taxon>
        <taxon>Mesorhabditinae</taxon>
        <taxon>Mesorhabditis</taxon>
    </lineage>
</organism>
<feature type="transmembrane region" description="Helical" evidence="1">
    <location>
        <begin position="48"/>
        <end position="74"/>
    </location>
</feature>
<reference evidence="2" key="1">
    <citation type="submission" date="2023-06" db="EMBL/GenBank/DDBJ databases">
        <authorList>
            <person name="Delattre M."/>
        </authorList>
    </citation>
    <scope>NUCLEOTIDE SEQUENCE</scope>
    <source>
        <strain evidence="2">AF72</strain>
    </source>
</reference>
<accession>A0AA36CSY5</accession>
<dbReference type="AlphaFoldDB" id="A0AA36CSY5"/>
<comment type="caution">
    <text evidence="2">The sequence shown here is derived from an EMBL/GenBank/DDBJ whole genome shotgun (WGS) entry which is preliminary data.</text>
</comment>
<dbReference type="Proteomes" id="UP001177023">
    <property type="component" value="Unassembled WGS sequence"/>
</dbReference>
<protein>
    <submittedName>
        <fullName evidence="2">Uncharacterized protein</fullName>
    </submittedName>
</protein>
<keyword evidence="1" id="KW-1133">Transmembrane helix</keyword>
<evidence type="ECO:0000313" key="3">
    <source>
        <dbReference type="Proteomes" id="UP001177023"/>
    </source>
</evidence>
<feature type="transmembrane region" description="Helical" evidence="1">
    <location>
        <begin position="130"/>
        <end position="152"/>
    </location>
</feature>